<keyword evidence="2 3" id="KW-0808">Transferase</keyword>
<dbReference type="PANTHER" id="PTHR22988:SF31">
    <property type="entry name" value="SERINE_THREONINE-PROTEIN KINASE MRCK ALPHA"/>
    <property type="match status" value="1"/>
</dbReference>
<evidence type="ECO:0000313" key="3">
    <source>
        <dbReference type="EMBL" id="ELK10633.1"/>
    </source>
</evidence>
<dbReference type="GO" id="GO:0004674">
    <property type="term" value="F:protein serine/threonine kinase activity"/>
    <property type="evidence" value="ECO:0007669"/>
    <property type="project" value="UniProtKB-KW"/>
</dbReference>
<dbReference type="PANTHER" id="PTHR22988">
    <property type="entry name" value="MYOTONIC DYSTROPHY S/T KINASE-RELATED"/>
    <property type="match status" value="1"/>
</dbReference>
<dbReference type="Gene3D" id="3.30.200.20">
    <property type="entry name" value="Phosphorylase Kinase, domain 1"/>
    <property type="match status" value="1"/>
</dbReference>
<dbReference type="InParanoid" id="L5KJC5"/>
<dbReference type="GO" id="GO:0042641">
    <property type="term" value="C:actomyosin"/>
    <property type="evidence" value="ECO:0007669"/>
    <property type="project" value="TreeGrafter"/>
</dbReference>
<evidence type="ECO:0000313" key="4">
    <source>
        <dbReference type="Proteomes" id="UP000010552"/>
    </source>
</evidence>
<dbReference type="GO" id="GO:0031032">
    <property type="term" value="P:actomyosin structure organization"/>
    <property type="evidence" value="ECO:0007669"/>
    <property type="project" value="TreeGrafter"/>
</dbReference>
<gene>
    <name evidence="3" type="ORF">PAL_GLEAN10006231</name>
</gene>
<reference evidence="4" key="1">
    <citation type="journal article" date="2013" name="Science">
        <title>Comparative analysis of bat genomes provides insight into the evolution of flight and immunity.</title>
        <authorList>
            <person name="Zhang G."/>
            <person name="Cowled C."/>
            <person name="Shi Z."/>
            <person name="Huang Z."/>
            <person name="Bishop-Lilly K.A."/>
            <person name="Fang X."/>
            <person name="Wynne J.W."/>
            <person name="Xiong Z."/>
            <person name="Baker M.L."/>
            <person name="Zhao W."/>
            <person name="Tachedjian M."/>
            <person name="Zhu Y."/>
            <person name="Zhou P."/>
            <person name="Jiang X."/>
            <person name="Ng J."/>
            <person name="Yang L."/>
            <person name="Wu L."/>
            <person name="Xiao J."/>
            <person name="Feng Y."/>
            <person name="Chen Y."/>
            <person name="Sun X."/>
            <person name="Zhang Y."/>
            <person name="Marsh G.A."/>
            <person name="Crameri G."/>
            <person name="Broder C.C."/>
            <person name="Frey K.G."/>
            <person name="Wang L.F."/>
            <person name="Wang J."/>
        </authorList>
    </citation>
    <scope>NUCLEOTIDE SEQUENCE [LARGE SCALE GENOMIC DNA]</scope>
</reference>
<dbReference type="STRING" id="9402.L5KJC5"/>
<dbReference type="AlphaFoldDB" id="L5KJC5"/>
<name>L5KJC5_PTEAL</name>
<evidence type="ECO:0000256" key="1">
    <source>
        <dbReference type="ARBA" id="ARBA00022527"/>
    </source>
</evidence>
<keyword evidence="1" id="KW-0723">Serine/threonine-protein kinase</keyword>
<dbReference type="Proteomes" id="UP000010552">
    <property type="component" value="Unassembled WGS sequence"/>
</dbReference>
<sequence>MSGEVRLRQLEQFILDGPAQTNGQCFSVETLLDILICLYDECNNSPLRREKNILEYLEWAKPFTSKVKQMRLHREDFEILKVIGRGAFGESPSLEMFWLEVVAAGCGAAGVRTRR</sequence>
<evidence type="ECO:0000256" key="2">
    <source>
        <dbReference type="ARBA" id="ARBA00022777"/>
    </source>
</evidence>
<dbReference type="FunFam" id="3.30.200.20:FF:001055">
    <property type="entry name" value="Serine/threonine-protein kinase MRCK beta"/>
    <property type="match status" value="1"/>
</dbReference>
<organism evidence="3 4">
    <name type="scientific">Pteropus alecto</name>
    <name type="common">Black flying fox</name>
    <dbReference type="NCBI Taxonomy" id="9402"/>
    <lineage>
        <taxon>Eukaryota</taxon>
        <taxon>Metazoa</taxon>
        <taxon>Chordata</taxon>
        <taxon>Craniata</taxon>
        <taxon>Vertebrata</taxon>
        <taxon>Euteleostomi</taxon>
        <taxon>Mammalia</taxon>
        <taxon>Eutheria</taxon>
        <taxon>Laurasiatheria</taxon>
        <taxon>Chiroptera</taxon>
        <taxon>Yinpterochiroptera</taxon>
        <taxon>Pteropodoidea</taxon>
        <taxon>Pteropodidae</taxon>
        <taxon>Pteropodinae</taxon>
        <taxon>Pteropus</taxon>
    </lineage>
</organism>
<dbReference type="InterPro" id="IPR050839">
    <property type="entry name" value="Rho-assoc_Ser/Thr_Kinase"/>
</dbReference>
<dbReference type="GO" id="GO:0005737">
    <property type="term" value="C:cytoplasm"/>
    <property type="evidence" value="ECO:0007669"/>
    <property type="project" value="TreeGrafter"/>
</dbReference>
<accession>L5KJC5</accession>
<dbReference type="EMBL" id="KB030717">
    <property type="protein sequence ID" value="ELK10633.1"/>
    <property type="molecule type" value="Genomic_DNA"/>
</dbReference>
<proteinExistence type="predicted"/>
<keyword evidence="2 3" id="KW-0418">Kinase</keyword>
<keyword evidence="4" id="KW-1185">Reference proteome</keyword>
<protein>
    <submittedName>
        <fullName evidence="3">Serine/threonine-protein kinase MRCK alpha</fullName>
    </submittedName>
</protein>